<feature type="transmembrane region" description="Helical" evidence="1">
    <location>
        <begin position="96"/>
        <end position="114"/>
    </location>
</feature>
<keyword evidence="1" id="KW-0812">Transmembrane</keyword>
<keyword evidence="1" id="KW-1133">Transmembrane helix</keyword>
<proteinExistence type="predicted"/>
<dbReference type="RefSeq" id="WP_134177170.1">
    <property type="nucleotide sequence ID" value="NZ_SOCQ01000014.1"/>
</dbReference>
<comment type="caution">
    <text evidence="2">The sequence shown here is derived from an EMBL/GenBank/DDBJ whole genome shotgun (WGS) entry which is preliminary data.</text>
</comment>
<dbReference type="EMBL" id="SOCQ01000014">
    <property type="protein sequence ID" value="TDV42494.1"/>
    <property type="molecule type" value="Genomic_DNA"/>
</dbReference>
<evidence type="ECO:0000313" key="3">
    <source>
        <dbReference type="Proteomes" id="UP000295804"/>
    </source>
</evidence>
<evidence type="ECO:0000256" key="1">
    <source>
        <dbReference type="SAM" id="Phobius"/>
    </source>
</evidence>
<accession>A0A4R7V1L1</accession>
<organism evidence="2 3">
    <name type="scientific">Pseudomonas helmanticensis</name>
    <dbReference type="NCBI Taxonomy" id="1471381"/>
    <lineage>
        <taxon>Bacteria</taxon>
        <taxon>Pseudomonadati</taxon>
        <taxon>Pseudomonadota</taxon>
        <taxon>Gammaproteobacteria</taxon>
        <taxon>Pseudomonadales</taxon>
        <taxon>Pseudomonadaceae</taxon>
        <taxon>Pseudomonas</taxon>
    </lineage>
</organism>
<name>A0A4R7V1L1_9PSED</name>
<feature type="transmembrane region" description="Helical" evidence="1">
    <location>
        <begin position="45"/>
        <end position="67"/>
    </location>
</feature>
<dbReference type="AlphaFoldDB" id="A0A4R7V1L1"/>
<sequence>MKRSKIAAFSVLVMAAITVIALQMFLYDAEITMAQASMGSVPVQLVAEILITIATHLFVVLMMPMLLIAYRKYLAGYAVLALSLAAYTQMTTGLGVIGPMIAVIAVSILGFYGFRKASEWVRYMRAK</sequence>
<dbReference type="Proteomes" id="UP000295804">
    <property type="component" value="Unassembled WGS sequence"/>
</dbReference>
<evidence type="ECO:0000313" key="2">
    <source>
        <dbReference type="EMBL" id="TDV42494.1"/>
    </source>
</evidence>
<protein>
    <submittedName>
        <fullName evidence="2">Uncharacterized protein</fullName>
    </submittedName>
</protein>
<gene>
    <name evidence="2" type="ORF">EDF87_114137</name>
</gene>
<keyword evidence="1" id="KW-0472">Membrane</keyword>
<reference evidence="2 3" key="1">
    <citation type="submission" date="2019-03" db="EMBL/GenBank/DDBJ databases">
        <title>Genomic analyses of the natural microbiome of Caenorhabditis elegans.</title>
        <authorList>
            <person name="Samuel B."/>
        </authorList>
    </citation>
    <scope>NUCLEOTIDE SEQUENCE [LARGE SCALE GENOMIC DNA]</scope>
    <source>
        <strain evidence="2 3">BIGb0525</strain>
    </source>
</reference>
<feature type="transmembrane region" description="Helical" evidence="1">
    <location>
        <begin position="74"/>
        <end position="90"/>
    </location>
</feature>